<dbReference type="PANTHER" id="PTHR23099:SF0">
    <property type="entry name" value="GERM CELL NUCLEAR ACIDIC PROTEIN"/>
    <property type="match status" value="1"/>
</dbReference>
<sequence length="600" mass="65407">MAEAADGDGGGTVVARLFVGGLAEGVSAADLEGVFGSIGRVAGVEFVRTSGRCFAYVDFQCPSNKALTKLFSTYNGCKWKGGKLKLEKAKEHYLVRLKREWEQEAAAAAAAQQVPPEENVEKPEDKEKLKLERDALLSSKVNIYFPKLRKLRPLPFKGSGKHKYSFRNIEVPSYPIHFCDCEEHCGPPEKANEEYAAALNRVAYEKERSIMNSVMSKLLEKDNEQLDTEEVQKRDGDVNITEPSDAETEPSDSDTEPSDEENDLRIEETKETAEEDLDDLQMEETDDPSEEELDDDLVINIVPRKANKSVVQSNVATQAVNKDEQFRKRKQFEDASAQNKRQKLEDSSEHRNKKQSSSVISERKTTTKSLSAISGANHSKQKSSGLPLGGTHGFSSVLDRAKSSGGLQGVDALTDPSTKKEGSQSELATEPKKGSLWTQKSAWRDLVGGMGAASFSLSQVLPNTNPAPAKLPTGSETSVARAESKKKVTFVEESLNSVEAVTQPSAGQKLLPSSMGAPSTGTTDGSAGHDSGESSENNKVVEARVVPKITISEVCPFMRNKESEQQWSKAKKVLTGFNKRGEEKAGSSNAGRGKAPSRRR</sequence>
<evidence type="ECO:0000256" key="2">
    <source>
        <dbReference type="ARBA" id="ARBA00022884"/>
    </source>
</evidence>
<dbReference type="GO" id="GO:0003723">
    <property type="term" value="F:RNA binding"/>
    <property type="evidence" value="ECO:0007669"/>
    <property type="project" value="UniProtKB-UniRule"/>
</dbReference>
<dbReference type="InterPro" id="IPR012677">
    <property type="entry name" value="Nucleotide-bd_a/b_plait_sf"/>
</dbReference>
<evidence type="ECO:0000259" key="6">
    <source>
        <dbReference type="PROSITE" id="PS50102"/>
    </source>
</evidence>
<dbReference type="GO" id="GO:0005730">
    <property type="term" value="C:nucleolus"/>
    <property type="evidence" value="ECO:0007669"/>
    <property type="project" value="UniProtKB-SubCell"/>
</dbReference>
<gene>
    <name evidence="7" type="ORF">QYE76_020234</name>
</gene>
<feature type="region of interest" description="Disordered" evidence="5">
    <location>
        <begin position="559"/>
        <end position="600"/>
    </location>
</feature>
<proteinExistence type="predicted"/>
<accession>A0AAD8VP06</accession>
<comment type="subcellular location">
    <subcellularLocation>
        <location evidence="1">Nucleus</location>
        <location evidence="1">Nucleolus</location>
    </subcellularLocation>
</comment>
<comment type="caution">
    <text evidence="7">The sequence shown here is derived from an EMBL/GenBank/DDBJ whole genome shotgun (WGS) entry which is preliminary data.</text>
</comment>
<dbReference type="EMBL" id="JAUUTY010000006">
    <property type="protein sequence ID" value="KAK1614717.1"/>
    <property type="molecule type" value="Genomic_DNA"/>
</dbReference>
<dbReference type="SUPFAM" id="SSF54928">
    <property type="entry name" value="RNA-binding domain, RBD"/>
    <property type="match status" value="1"/>
</dbReference>
<dbReference type="PROSITE" id="PS50102">
    <property type="entry name" value="RRM"/>
    <property type="match status" value="1"/>
</dbReference>
<keyword evidence="8" id="KW-1185">Reference proteome</keyword>
<feature type="compositionally biased region" description="Basic and acidic residues" evidence="5">
    <location>
        <begin position="263"/>
        <end position="272"/>
    </location>
</feature>
<evidence type="ECO:0000256" key="1">
    <source>
        <dbReference type="ARBA" id="ARBA00004604"/>
    </source>
</evidence>
<protein>
    <recommendedName>
        <fullName evidence="6">RRM domain-containing protein</fullName>
    </recommendedName>
</protein>
<dbReference type="PANTHER" id="PTHR23099">
    <property type="entry name" value="TRANSCRIPTIONAL REGULATOR"/>
    <property type="match status" value="1"/>
</dbReference>
<feature type="compositionally biased region" description="Polar residues" evidence="5">
    <location>
        <begin position="367"/>
        <end position="384"/>
    </location>
</feature>
<feature type="domain" description="RRM" evidence="6">
    <location>
        <begin position="15"/>
        <end position="91"/>
    </location>
</feature>
<feature type="compositionally biased region" description="Basic and acidic residues" evidence="5">
    <location>
        <begin position="221"/>
        <end position="237"/>
    </location>
</feature>
<dbReference type="FunFam" id="3.30.70.330:FF:000685">
    <property type="entry name" value="RNA-binding (RRM/RBD/RNP motifs) family protein"/>
    <property type="match status" value="1"/>
</dbReference>
<feature type="compositionally biased region" description="Polar residues" evidence="5">
    <location>
        <begin position="494"/>
        <end position="506"/>
    </location>
</feature>
<feature type="compositionally biased region" description="Polar residues" evidence="5">
    <location>
        <begin position="309"/>
        <end position="320"/>
    </location>
</feature>
<feature type="compositionally biased region" description="Basic and acidic residues" evidence="5">
    <location>
        <begin position="417"/>
        <end position="433"/>
    </location>
</feature>
<dbReference type="Gene3D" id="3.30.70.330">
    <property type="match status" value="1"/>
</dbReference>
<dbReference type="Pfam" id="PF00076">
    <property type="entry name" value="RRM_1"/>
    <property type="match status" value="1"/>
</dbReference>
<dbReference type="AlphaFoldDB" id="A0AAD8VP06"/>
<dbReference type="InterPro" id="IPR034138">
    <property type="entry name" value="NOP8_RRM"/>
</dbReference>
<name>A0AAD8VP06_LOLMU</name>
<evidence type="ECO:0000313" key="7">
    <source>
        <dbReference type="EMBL" id="KAK1614717.1"/>
    </source>
</evidence>
<evidence type="ECO:0000256" key="5">
    <source>
        <dbReference type="SAM" id="MobiDB-lite"/>
    </source>
</evidence>
<evidence type="ECO:0000256" key="3">
    <source>
        <dbReference type="ARBA" id="ARBA00023242"/>
    </source>
</evidence>
<organism evidence="7 8">
    <name type="scientific">Lolium multiflorum</name>
    <name type="common">Italian ryegrass</name>
    <name type="synonym">Lolium perenne subsp. multiflorum</name>
    <dbReference type="NCBI Taxonomy" id="4521"/>
    <lineage>
        <taxon>Eukaryota</taxon>
        <taxon>Viridiplantae</taxon>
        <taxon>Streptophyta</taxon>
        <taxon>Embryophyta</taxon>
        <taxon>Tracheophyta</taxon>
        <taxon>Spermatophyta</taxon>
        <taxon>Magnoliopsida</taxon>
        <taxon>Liliopsida</taxon>
        <taxon>Poales</taxon>
        <taxon>Poaceae</taxon>
        <taxon>BOP clade</taxon>
        <taxon>Pooideae</taxon>
        <taxon>Poodae</taxon>
        <taxon>Poeae</taxon>
        <taxon>Poeae Chloroplast Group 2 (Poeae type)</taxon>
        <taxon>Loliodinae</taxon>
        <taxon>Loliinae</taxon>
        <taxon>Lolium</taxon>
    </lineage>
</organism>
<feature type="compositionally biased region" description="Acidic residues" evidence="5">
    <location>
        <begin position="244"/>
        <end position="262"/>
    </location>
</feature>
<feature type="compositionally biased region" description="Polar residues" evidence="5">
    <location>
        <begin position="516"/>
        <end position="525"/>
    </location>
</feature>
<dbReference type="Proteomes" id="UP001231189">
    <property type="component" value="Unassembled WGS sequence"/>
</dbReference>
<reference evidence="7" key="1">
    <citation type="submission" date="2023-07" db="EMBL/GenBank/DDBJ databases">
        <title>A chromosome-level genome assembly of Lolium multiflorum.</title>
        <authorList>
            <person name="Chen Y."/>
            <person name="Copetti D."/>
            <person name="Kolliker R."/>
            <person name="Studer B."/>
        </authorList>
    </citation>
    <scope>NUCLEOTIDE SEQUENCE</scope>
    <source>
        <strain evidence="7">02402/16</strain>
        <tissue evidence="7">Leaf</tissue>
    </source>
</reference>
<feature type="compositionally biased region" description="Acidic residues" evidence="5">
    <location>
        <begin position="273"/>
        <end position="297"/>
    </location>
</feature>
<feature type="region of interest" description="Disordered" evidence="5">
    <location>
        <begin position="221"/>
        <end position="438"/>
    </location>
</feature>
<dbReference type="InterPro" id="IPR000504">
    <property type="entry name" value="RRM_dom"/>
</dbReference>
<dbReference type="InterPro" id="IPR035979">
    <property type="entry name" value="RBD_domain_sf"/>
</dbReference>
<feature type="region of interest" description="Disordered" evidence="5">
    <location>
        <begin position="459"/>
        <end position="541"/>
    </location>
</feature>
<dbReference type="SMART" id="SM00360">
    <property type="entry name" value="RRM"/>
    <property type="match status" value="1"/>
</dbReference>
<evidence type="ECO:0000256" key="4">
    <source>
        <dbReference type="PROSITE-ProRule" id="PRU00176"/>
    </source>
</evidence>
<evidence type="ECO:0000313" key="8">
    <source>
        <dbReference type="Proteomes" id="UP001231189"/>
    </source>
</evidence>
<dbReference type="CDD" id="cd12226">
    <property type="entry name" value="RRM_NOL8"/>
    <property type="match status" value="1"/>
</dbReference>
<keyword evidence="3" id="KW-0539">Nucleus</keyword>
<keyword evidence="2 4" id="KW-0694">RNA-binding</keyword>